<dbReference type="EC" id="2.1.1.56" evidence="1"/>
<comment type="catalytic activity">
    <reaction evidence="7">
        <text>a 5'-end (5'-triphosphoguanosine)-ribonucleoside in mRNA + S-adenosyl-L-methionine = a 5'-end (N(7)-methyl 5'-triphosphoguanosine)-ribonucleoside in mRNA + S-adenosyl-L-homocysteine</text>
        <dbReference type="Rhea" id="RHEA:67008"/>
        <dbReference type="Rhea" id="RHEA-COMP:17166"/>
        <dbReference type="Rhea" id="RHEA-COMP:17167"/>
        <dbReference type="ChEBI" id="CHEBI:57856"/>
        <dbReference type="ChEBI" id="CHEBI:59789"/>
        <dbReference type="ChEBI" id="CHEBI:156461"/>
        <dbReference type="ChEBI" id="CHEBI:167617"/>
        <dbReference type="EC" id="2.1.1.56"/>
    </reaction>
</comment>
<dbReference type="Proteomes" id="UP000232323">
    <property type="component" value="Unassembled WGS sequence"/>
</dbReference>
<proteinExistence type="predicted"/>
<dbReference type="AlphaFoldDB" id="A0A250XQC7"/>
<dbReference type="Pfam" id="PF03919">
    <property type="entry name" value="mRNA_cap_C"/>
    <property type="match status" value="1"/>
</dbReference>
<keyword evidence="10" id="KW-1185">Reference proteome</keyword>
<dbReference type="InterPro" id="IPR013846">
    <property type="entry name" value="mRNA_cap_enzyme_C"/>
</dbReference>
<dbReference type="SUPFAM" id="SSF56091">
    <property type="entry name" value="DNA ligase/mRNA capping enzyme, catalytic domain"/>
    <property type="match status" value="1"/>
</dbReference>
<evidence type="ECO:0000256" key="1">
    <source>
        <dbReference type="ARBA" id="ARBA00011926"/>
    </source>
</evidence>
<evidence type="ECO:0000256" key="4">
    <source>
        <dbReference type="ARBA" id="ARBA00022691"/>
    </source>
</evidence>
<dbReference type="OrthoDB" id="10248867at2759"/>
<dbReference type="SUPFAM" id="SSF53335">
    <property type="entry name" value="S-adenosyl-L-methionine-dependent methyltransferases"/>
    <property type="match status" value="1"/>
</dbReference>
<dbReference type="SUPFAM" id="SSF50249">
    <property type="entry name" value="Nucleic acid-binding proteins"/>
    <property type="match status" value="1"/>
</dbReference>
<keyword evidence="3" id="KW-0808">Transferase</keyword>
<evidence type="ECO:0000256" key="7">
    <source>
        <dbReference type="ARBA" id="ARBA00044712"/>
    </source>
</evidence>
<sequence>MDFQFFLDLVCLEGEAPWLRVSTAHAEIEAILPNPTKIQFFEVIGKLKNPTVTTRLDVNVRNTRFSINDKRDISDFVSKDSLSSNANIISIHKKLIGRTMQSGFYINLKTETPFKGDKLRLIFEPGPKLYRVIKRWSVESEGLFRIDCSAVRQCNTSRPFSQLQNSEFEESYELEVEFIGDACSPSGVVESLLRGVRFLSGLQSQPLQVTTPSDNNTQILDELKLTLGLQSLTLKPVGPAPVTLLHENLLPPDVDVVSILRGYKVTAKADGLRTTIYVAGDGRVHAISKLGITNIGIGTSEGLRGTVIDCEYVQDIGYLAFDIYCASGDVSCASWNLDERLARLDKIVKDLCIDTLQVKGYLPAARGCEILRDHRLGKMKYDIDGLIFTPEDLPVGGLWSLDEPKLFGTWLNCFKWKPPSMNSIDFFVDLDSDRGIAYLYLEYRGVKTETDIDPVEYILGLDNRNKPSRSRRRLFEPLPTAQLQLDTASKTFKCSNGDVIKNGTVVEFRYDYGVFHAMRARTDKGDEANHWDVGISVFRSMTDPVTEAQVCLRDPVENNQEKWGKYSHRGDRRMLVSSEMRTFHNWVKASLIERFKGSSRLLDLACGKGGDLNHWMHAGMDYVLGLDQSSDSIVNGQDGVYARMNHDPKFSRYLFARFDASQPLNETGFVQSPDCQLLRALYGLSSSVQLPNGLHGSAKAGFPIVTCMFALHYFFEDQKKLIGFLDNVVQSIERPGGRFVGCCFDSSEVRKLLRDGVQEGRVPDGRLMWRIEDIGSERIDVYVDSINKRTPENLVDFDRLQILLQDRGLTLESTGTFEDLYKDYMGKPMDKVQQTFSFLNRCMNQRPGDDEWFCSAHKEDGKLGISYSAFMSLPKLRPLVMRSDVDIPDDSPEAWLKQEPYDTHQGAL</sequence>
<keyword evidence="4" id="KW-0949">S-adenosyl-L-methionine</keyword>
<keyword evidence="6" id="KW-0507">mRNA processing</keyword>
<dbReference type="Pfam" id="PF03291">
    <property type="entry name" value="mRNA_G-N7_MeTrfase"/>
    <property type="match status" value="1"/>
</dbReference>
<keyword evidence="2" id="KW-0489">Methyltransferase</keyword>
<dbReference type="GO" id="GO:0005634">
    <property type="term" value="C:nucleus"/>
    <property type="evidence" value="ECO:0007669"/>
    <property type="project" value="TreeGrafter"/>
</dbReference>
<dbReference type="Gene3D" id="2.40.50.140">
    <property type="entry name" value="Nucleic acid-binding proteins"/>
    <property type="match status" value="1"/>
</dbReference>
<dbReference type="STRING" id="1157962.A0A250XQC7"/>
<dbReference type="PROSITE" id="PS51562">
    <property type="entry name" value="RNA_CAP0_MT"/>
    <property type="match status" value="1"/>
</dbReference>
<comment type="caution">
    <text evidence="9">The sequence shown here is derived from an EMBL/GenBank/DDBJ whole genome shotgun (WGS) entry which is preliminary data.</text>
</comment>
<dbReference type="GO" id="GO:0003723">
    <property type="term" value="F:RNA binding"/>
    <property type="evidence" value="ECO:0007669"/>
    <property type="project" value="UniProtKB-KW"/>
</dbReference>
<dbReference type="PANTHER" id="PTHR12189">
    <property type="entry name" value="MRNA GUANINE-7- METHYLTRANSFERASE"/>
    <property type="match status" value="1"/>
</dbReference>
<evidence type="ECO:0000313" key="10">
    <source>
        <dbReference type="Proteomes" id="UP000232323"/>
    </source>
</evidence>
<dbReference type="Gene3D" id="3.40.50.150">
    <property type="entry name" value="Vaccinia Virus protein VP39"/>
    <property type="match status" value="1"/>
</dbReference>
<keyword evidence="6" id="KW-0506">mRNA capping</keyword>
<dbReference type="EMBL" id="BEGY01000152">
    <property type="protein sequence ID" value="GAX85142.1"/>
    <property type="molecule type" value="Genomic_DNA"/>
</dbReference>
<protein>
    <recommendedName>
        <fullName evidence="1">mRNA (guanine-N(7))-methyltransferase</fullName>
        <ecNumber evidence="1">2.1.1.56</ecNumber>
    </recommendedName>
</protein>
<dbReference type="InterPro" id="IPR029063">
    <property type="entry name" value="SAM-dependent_MTases_sf"/>
</dbReference>
<evidence type="ECO:0000259" key="8">
    <source>
        <dbReference type="PROSITE" id="PS51562"/>
    </source>
</evidence>
<dbReference type="GO" id="GO:0004482">
    <property type="term" value="F:mRNA 5'-cap (guanine-N7-)-methyltransferase activity"/>
    <property type="evidence" value="ECO:0007669"/>
    <property type="project" value="UniProtKB-EC"/>
</dbReference>
<dbReference type="InterPro" id="IPR039753">
    <property type="entry name" value="RG7MT1"/>
</dbReference>
<dbReference type="InterPro" id="IPR004971">
    <property type="entry name" value="mRNA_G-N7_MeTrfase_dom"/>
</dbReference>
<evidence type="ECO:0000313" key="9">
    <source>
        <dbReference type="EMBL" id="GAX85142.1"/>
    </source>
</evidence>
<evidence type="ECO:0000256" key="6">
    <source>
        <dbReference type="ARBA" id="ARBA00023042"/>
    </source>
</evidence>
<accession>A0A250XQC7</accession>
<reference evidence="9 10" key="1">
    <citation type="submission" date="2017-08" db="EMBL/GenBank/DDBJ databases">
        <title>Acidophilic green algal genome provides insights into adaptation to an acidic environment.</title>
        <authorList>
            <person name="Hirooka S."/>
            <person name="Hirose Y."/>
            <person name="Kanesaki Y."/>
            <person name="Higuchi S."/>
            <person name="Fujiwara T."/>
            <person name="Onuma R."/>
            <person name="Era A."/>
            <person name="Ohbayashi R."/>
            <person name="Uzuka A."/>
            <person name="Nozaki H."/>
            <person name="Yoshikawa H."/>
            <person name="Miyagishima S.Y."/>
        </authorList>
    </citation>
    <scope>NUCLEOTIDE SEQUENCE [LARGE SCALE GENOMIC DNA]</scope>
    <source>
        <strain evidence="9 10">NIES-2499</strain>
    </source>
</reference>
<name>A0A250XQC7_9CHLO</name>
<gene>
    <name evidence="9" type="ORF">CEUSTIGMA_g12561.t1</name>
</gene>
<dbReference type="InterPro" id="IPR012340">
    <property type="entry name" value="NA-bd_OB-fold"/>
</dbReference>
<organism evidence="9 10">
    <name type="scientific">Chlamydomonas eustigma</name>
    <dbReference type="NCBI Taxonomy" id="1157962"/>
    <lineage>
        <taxon>Eukaryota</taxon>
        <taxon>Viridiplantae</taxon>
        <taxon>Chlorophyta</taxon>
        <taxon>core chlorophytes</taxon>
        <taxon>Chlorophyceae</taxon>
        <taxon>CS clade</taxon>
        <taxon>Chlamydomonadales</taxon>
        <taxon>Chlamydomonadaceae</taxon>
        <taxon>Chlamydomonas</taxon>
    </lineage>
</organism>
<evidence type="ECO:0000256" key="5">
    <source>
        <dbReference type="ARBA" id="ARBA00022884"/>
    </source>
</evidence>
<evidence type="ECO:0000256" key="3">
    <source>
        <dbReference type="ARBA" id="ARBA00022679"/>
    </source>
</evidence>
<evidence type="ECO:0000256" key="2">
    <source>
        <dbReference type="ARBA" id="ARBA00022603"/>
    </source>
</evidence>
<dbReference type="Gene3D" id="3.30.470.30">
    <property type="entry name" value="DNA ligase/mRNA capping enzyme"/>
    <property type="match status" value="1"/>
</dbReference>
<feature type="domain" description="MRNA cap 0 methyltransferase" evidence="8">
    <location>
        <begin position="575"/>
        <end position="848"/>
    </location>
</feature>
<dbReference type="PANTHER" id="PTHR12189:SF2">
    <property type="entry name" value="MRNA CAP GUANINE-N7 METHYLTRANSFERASE"/>
    <property type="match status" value="1"/>
</dbReference>
<keyword evidence="5" id="KW-0694">RNA-binding</keyword>